<organism evidence="1 2">
    <name type="scientific">Singulisphaera acidiphila (strain ATCC BAA-1392 / DSM 18658 / VKM B-2454 / MOB10)</name>
    <dbReference type="NCBI Taxonomy" id="886293"/>
    <lineage>
        <taxon>Bacteria</taxon>
        <taxon>Pseudomonadati</taxon>
        <taxon>Planctomycetota</taxon>
        <taxon>Planctomycetia</taxon>
        <taxon>Isosphaerales</taxon>
        <taxon>Isosphaeraceae</taxon>
        <taxon>Singulisphaera</taxon>
    </lineage>
</organism>
<sequence length="68" mass="7805">MMDTMFASLPDSSVTRFEDLRMDSKGRQAKAVCRLELTNRDVEAEVLARLARRGYDWTGKPRRQRGAS</sequence>
<proteinExistence type="predicted"/>
<dbReference type="EMBL" id="CP003364">
    <property type="protein sequence ID" value="AGA25665.1"/>
    <property type="molecule type" value="Genomic_DNA"/>
</dbReference>
<gene>
    <name evidence="1" type="ordered locus">Sinac_1276</name>
</gene>
<accession>L0D9W8</accession>
<dbReference type="Proteomes" id="UP000010798">
    <property type="component" value="Chromosome"/>
</dbReference>
<keyword evidence="2" id="KW-1185">Reference proteome</keyword>
<dbReference type="RefSeq" id="WP_015244839.1">
    <property type="nucleotide sequence ID" value="NC_019892.1"/>
</dbReference>
<name>L0D9W8_SINAD</name>
<dbReference type="STRING" id="886293.Sinac_1276"/>
<dbReference type="KEGG" id="saci:Sinac_1276"/>
<evidence type="ECO:0000313" key="1">
    <source>
        <dbReference type="EMBL" id="AGA25665.1"/>
    </source>
</evidence>
<reference evidence="1 2" key="1">
    <citation type="submission" date="2012-02" db="EMBL/GenBank/DDBJ databases">
        <title>Complete sequence of chromosome of Singulisphaera acidiphila DSM 18658.</title>
        <authorList>
            <consortium name="US DOE Joint Genome Institute (JGI-PGF)"/>
            <person name="Lucas S."/>
            <person name="Copeland A."/>
            <person name="Lapidus A."/>
            <person name="Glavina del Rio T."/>
            <person name="Dalin E."/>
            <person name="Tice H."/>
            <person name="Bruce D."/>
            <person name="Goodwin L."/>
            <person name="Pitluck S."/>
            <person name="Peters L."/>
            <person name="Ovchinnikova G."/>
            <person name="Chertkov O."/>
            <person name="Kyrpides N."/>
            <person name="Mavromatis K."/>
            <person name="Ivanova N."/>
            <person name="Brettin T."/>
            <person name="Detter J.C."/>
            <person name="Han C."/>
            <person name="Larimer F."/>
            <person name="Land M."/>
            <person name="Hauser L."/>
            <person name="Markowitz V."/>
            <person name="Cheng J.-F."/>
            <person name="Hugenholtz P."/>
            <person name="Woyke T."/>
            <person name="Wu D."/>
            <person name="Tindall B."/>
            <person name="Pomrenke H."/>
            <person name="Brambilla E."/>
            <person name="Klenk H.-P."/>
            <person name="Eisen J.A."/>
        </authorList>
    </citation>
    <scope>NUCLEOTIDE SEQUENCE [LARGE SCALE GENOMIC DNA]</scope>
    <source>
        <strain evidence="2">ATCC BAA-1392 / DSM 18658 / VKM B-2454 / MOB10</strain>
    </source>
</reference>
<dbReference type="HOGENOM" id="CLU_2791703_0_0_0"/>
<dbReference type="AlphaFoldDB" id="L0D9W8"/>
<protein>
    <submittedName>
        <fullName evidence="1">Uncharacterized protein</fullName>
    </submittedName>
</protein>
<evidence type="ECO:0000313" key="2">
    <source>
        <dbReference type="Proteomes" id="UP000010798"/>
    </source>
</evidence>